<dbReference type="InterPro" id="IPR011990">
    <property type="entry name" value="TPR-like_helical_dom_sf"/>
</dbReference>
<keyword evidence="4" id="KW-0046">Antibiotic resistance</keyword>
<dbReference type="InterPro" id="IPR050767">
    <property type="entry name" value="Sel1_AlgK"/>
</dbReference>
<dbReference type="PANTHER" id="PTHR11102">
    <property type="entry name" value="SEL-1-LIKE PROTEIN"/>
    <property type="match status" value="1"/>
</dbReference>
<dbReference type="Proteomes" id="UP000503483">
    <property type="component" value="Chromosome"/>
</dbReference>
<evidence type="ECO:0000313" key="7">
    <source>
        <dbReference type="Proteomes" id="UP000503483"/>
    </source>
</evidence>
<accession>A0A6M8EP97</accession>
<evidence type="ECO:0000256" key="1">
    <source>
        <dbReference type="ARBA" id="ARBA00001526"/>
    </source>
</evidence>
<evidence type="ECO:0000313" key="6">
    <source>
        <dbReference type="EMBL" id="QKE29929.1"/>
    </source>
</evidence>
<dbReference type="KEGG" id="paco:AACT_2866"/>
<keyword evidence="7" id="KW-1185">Reference proteome</keyword>
<feature type="chain" id="PRO_5026715837" description="beta-lactamase" evidence="5">
    <location>
        <begin position="20"/>
        <end position="221"/>
    </location>
</feature>
<evidence type="ECO:0000256" key="3">
    <source>
        <dbReference type="ARBA" id="ARBA00023157"/>
    </source>
</evidence>
<dbReference type="Gene3D" id="1.25.40.10">
    <property type="entry name" value="Tetratricopeptide repeat domain"/>
    <property type="match status" value="1"/>
</dbReference>
<dbReference type="AlphaFoldDB" id="A0A6M8EP97"/>
<dbReference type="EC" id="3.5.2.6" evidence="2"/>
<feature type="signal peptide" evidence="5">
    <location>
        <begin position="1"/>
        <end position="19"/>
    </location>
</feature>
<dbReference type="PROSITE" id="PS51257">
    <property type="entry name" value="PROKAR_LIPOPROTEIN"/>
    <property type="match status" value="1"/>
</dbReference>
<dbReference type="RefSeq" id="WP_172128116.1">
    <property type="nucleotide sequence ID" value="NZ_CP042652.1"/>
</dbReference>
<dbReference type="GO" id="GO:0046677">
    <property type="term" value="P:response to antibiotic"/>
    <property type="evidence" value="ECO:0007669"/>
    <property type="project" value="UniProtKB-KW"/>
</dbReference>
<evidence type="ECO:0000256" key="2">
    <source>
        <dbReference type="ARBA" id="ARBA00012865"/>
    </source>
</evidence>
<proteinExistence type="predicted"/>
<keyword evidence="3" id="KW-1015">Disulfide bond</keyword>
<protein>
    <recommendedName>
        <fullName evidence="2">beta-lactamase</fullName>
        <ecNumber evidence="2">3.5.2.6</ecNumber>
    </recommendedName>
</protein>
<dbReference type="InterPro" id="IPR006597">
    <property type="entry name" value="Sel1-like"/>
</dbReference>
<dbReference type="SUPFAM" id="SSF81901">
    <property type="entry name" value="HCP-like"/>
    <property type="match status" value="1"/>
</dbReference>
<dbReference type="PANTHER" id="PTHR11102:SF160">
    <property type="entry name" value="ERAD-ASSOCIATED E3 UBIQUITIN-PROTEIN LIGASE COMPONENT HRD3"/>
    <property type="match status" value="1"/>
</dbReference>
<evidence type="ECO:0000256" key="5">
    <source>
        <dbReference type="SAM" id="SignalP"/>
    </source>
</evidence>
<sequence length="221" mass="25505">MIRKILLPTAVLFMFTACSMKMPTFSMPSFSMPSFFDSEDKDLLSLKEANLCQEIESLDSKLTCYKKIVDKNSYAQLRMGTYYADKKEYKDAVKYLEQAKSNDNIYANLALAFLYYKGDGVKKDIDKSFELLKESSNIDPNAAYQLARFYLQGINTKIDNQKGVELINFAASKGVSTAQKMLINIHREGSFEQPRDQKKVEYWENIVKQNKEDTTFKVYKL</sequence>
<dbReference type="SMART" id="SM00671">
    <property type="entry name" value="SEL1"/>
    <property type="match status" value="3"/>
</dbReference>
<keyword evidence="5" id="KW-0732">Signal</keyword>
<reference evidence="6 7" key="1">
    <citation type="submission" date="2019-08" db="EMBL/GenBank/DDBJ databases">
        <title>Complete genome sequence of Arcobacter acticola.</title>
        <authorList>
            <person name="Miller W."/>
        </authorList>
    </citation>
    <scope>NUCLEOTIDE SEQUENCE [LARGE SCALE GENOMIC DNA]</scope>
    <source>
        <strain evidence="6 7">KCTC 52212</strain>
    </source>
</reference>
<dbReference type="GO" id="GO:0008800">
    <property type="term" value="F:beta-lactamase activity"/>
    <property type="evidence" value="ECO:0007669"/>
    <property type="project" value="UniProtKB-EC"/>
</dbReference>
<organism evidence="6 7">
    <name type="scientific">Arcobacter acticola</name>
    <dbReference type="NCBI Taxonomy" id="1849015"/>
    <lineage>
        <taxon>Bacteria</taxon>
        <taxon>Pseudomonadati</taxon>
        <taxon>Campylobacterota</taxon>
        <taxon>Epsilonproteobacteria</taxon>
        <taxon>Campylobacterales</taxon>
        <taxon>Arcobacteraceae</taxon>
        <taxon>Arcobacter</taxon>
    </lineage>
</organism>
<name>A0A6M8EP97_9BACT</name>
<gene>
    <name evidence="6" type="ORF">AACT_2866</name>
</gene>
<dbReference type="EMBL" id="CP042652">
    <property type="protein sequence ID" value="QKE29929.1"/>
    <property type="molecule type" value="Genomic_DNA"/>
</dbReference>
<evidence type="ECO:0000256" key="4">
    <source>
        <dbReference type="ARBA" id="ARBA00023251"/>
    </source>
</evidence>
<comment type="catalytic activity">
    <reaction evidence="1">
        <text>a beta-lactam + H2O = a substituted beta-amino acid</text>
        <dbReference type="Rhea" id="RHEA:20401"/>
        <dbReference type="ChEBI" id="CHEBI:15377"/>
        <dbReference type="ChEBI" id="CHEBI:35627"/>
        <dbReference type="ChEBI" id="CHEBI:140347"/>
        <dbReference type="EC" id="3.5.2.6"/>
    </reaction>
</comment>
<dbReference type="Pfam" id="PF08238">
    <property type="entry name" value="Sel1"/>
    <property type="match status" value="3"/>
</dbReference>